<accession>A0ABV8SNF1</accession>
<evidence type="ECO:0000313" key="2">
    <source>
        <dbReference type="EMBL" id="MFC4308936.1"/>
    </source>
</evidence>
<evidence type="ECO:0000313" key="3">
    <source>
        <dbReference type="Proteomes" id="UP001595904"/>
    </source>
</evidence>
<organism evidence="2 3">
    <name type="scientific">Steroidobacter flavus</name>
    <dbReference type="NCBI Taxonomy" id="1842136"/>
    <lineage>
        <taxon>Bacteria</taxon>
        <taxon>Pseudomonadati</taxon>
        <taxon>Pseudomonadota</taxon>
        <taxon>Gammaproteobacteria</taxon>
        <taxon>Steroidobacterales</taxon>
        <taxon>Steroidobacteraceae</taxon>
        <taxon>Steroidobacter</taxon>
    </lineage>
</organism>
<name>A0ABV8SNF1_9GAMM</name>
<dbReference type="Pfam" id="PF10442">
    <property type="entry name" value="FIST_C"/>
    <property type="match status" value="1"/>
</dbReference>
<sequence length="81" mass="8839">MALVFSSTAAILISCMGRKLVLRQRVEEEVEAVRDIIGLRTHLAGFYSYGEIAPFTPAPDQGTTFTIRLPVDGNTAQTKTP</sequence>
<gene>
    <name evidence="2" type="ORF">ACFPN2_07565</name>
</gene>
<comment type="caution">
    <text evidence="2">The sequence shown here is derived from an EMBL/GenBank/DDBJ whole genome shotgun (WGS) entry which is preliminary data.</text>
</comment>
<proteinExistence type="predicted"/>
<feature type="domain" description="FIST C-domain" evidence="1">
    <location>
        <begin position="9"/>
        <end position="54"/>
    </location>
</feature>
<dbReference type="EMBL" id="JBHSDU010000003">
    <property type="protein sequence ID" value="MFC4308936.1"/>
    <property type="molecule type" value="Genomic_DNA"/>
</dbReference>
<reference evidence="3" key="1">
    <citation type="journal article" date="2019" name="Int. J. Syst. Evol. Microbiol.">
        <title>The Global Catalogue of Microorganisms (GCM) 10K type strain sequencing project: providing services to taxonomists for standard genome sequencing and annotation.</title>
        <authorList>
            <consortium name="The Broad Institute Genomics Platform"/>
            <consortium name="The Broad Institute Genome Sequencing Center for Infectious Disease"/>
            <person name="Wu L."/>
            <person name="Ma J."/>
        </authorList>
    </citation>
    <scope>NUCLEOTIDE SEQUENCE [LARGE SCALE GENOMIC DNA]</scope>
    <source>
        <strain evidence="3">CGMCC 1.10759</strain>
    </source>
</reference>
<keyword evidence="3" id="KW-1185">Reference proteome</keyword>
<evidence type="ECO:0000259" key="1">
    <source>
        <dbReference type="Pfam" id="PF10442"/>
    </source>
</evidence>
<protein>
    <submittedName>
        <fullName evidence="2">FIST C-terminal domain-containing protein</fullName>
    </submittedName>
</protein>
<dbReference type="InterPro" id="IPR019494">
    <property type="entry name" value="FIST_C"/>
</dbReference>
<dbReference type="RefSeq" id="WP_380596008.1">
    <property type="nucleotide sequence ID" value="NZ_JBHSDU010000003.1"/>
</dbReference>
<dbReference type="Proteomes" id="UP001595904">
    <property type="component" value="Unassembled WGS sequence"/>
</dbReference>